<feature type="active site" description="Charge relay system" evidence="5">
    <location>
        <position position="351"/>
    </location>
</feature>
<sequence>MELLFYSLRMDKDVHKKQAKRVTVRRTLPQYLVLSGVVLFAGCGGGSGSSESQPPVIDLGPLSGVISIESGSRIDQDTMDQLRFAGASPASGTQTLPASFVLAGFVSSRNGSYPLLNGQLFSYAADPVDTYTVPMAPGETVTLRSFGGRDGNAELELRVSGNGETPQPEQTSPETPSVSIRLDDTAAEANYTVEVSVTGDGPARYVLVKAADTQLDSLSLDWPDHQFLPQQAIVTLDSSAPGAMSSMAAGTANAERHLGGADWLMRMPAQASSRAVSATQMQAETLSWITQLRQMPGVKDAVPNYQMSSMQSSPVDEPLYRLQWHYDLVNGPGAWQLVPEGGTTARVAVLDSGLFSEDPDARPWHLDLDENVVDGKDFVDGDDFPRDPGSSVGSNVFHGTHVAGTVAAVVNGEGIGGVAFGSAIVPVRVLGEGGTGSSTDLIDAIRWVTGQSPVLNSPRADVVNLSLGGLPRIQALEDAISFGVNRGVIFVGAAGNSATSTPSFPAASPNVLAVSAVDAAGRLSSYSNFGSWIDLAAPGGDASRDGNNDGRADLIWSTSAVGQAGQFVASYAGLQGTSMATPHVSGVMALLKAQKDTLNYSEVRALLESGELTDYPGSRNDQLGYGVLDAARALQANLEGSVTILSPSPSQISLSNEGVTSATVTLNQIGDGSISNVVLTENLVWLSSNQPTLENGRYVFNVSLVESEIEPDTAYRGDIRVTYDDDETQRSLRIPVIAQLISDEQARNAGTHFVLLVDTTPDDDGFYWAEAQVAVEASNGSYGFRFESWDGEEPRRLNEVSPGDYFLVAGTDIDGDGIICQPGEACAEYPISGLREVITIEEGQSLSDLRMTTSFTRPTISAETPDILPRPGFQGYRLITPERDSARNNSDNRLRTTQ</sequence>
<feature type="domain" description="Peptidase S8/S53" evidence="6">
    <location>
        <begin position="344"/>
        <end position="611"/>
    </location>
</feature>
<accession>A0A137SF65</accession>
<evidence type="ECO:0000256" key="1">
    <source>
        <dbReference type="ARBA" id="ARBA00011073"/>
    </source>
</evidence>
<evidence type="ECO:0000256" key="3">
    <source>
        <dbReference type="ARBA" id="ARBA00022801"/>
    </source>
</evidence>
<dbReference type="GO" id="GO:0006508">
    <property type="term" value="P:proteolysis"/>
    <property type="evidence" value="ECO:0007669"/>
    <property type="project" value="UniProtKB-KW"/>
</dbReference>
<dbReference type="Gene3D" id="3.40.50.200">
    <property type="entry name" value="Peptidase S8/S53 domain"/>
    <property type="match status" value="1"/>
</dbReference>
<comment type="similarity">
    <text evidence="1 5">Belongs to the peptidase S8 family.</text>
</comment>
<dbReference type="PROSITE" id="PS00137">
    <property type="entry name" value="SUBTILASE_HIS"/>
    <property type="match status" value="1"/>
</dbReference>
<evidence type="ECO:0000313" key="7">
    <source>
        <dbReference type="EMBL" id="KXO11076.1"/>
    </source>
</evidence>
<keyword evidence="3 5" id="KW-0378">Hydrolase</keyword>
<name>A0A137SF65_9GAMM</name>
<protein>
    <recommendedName>
        <fullName evidence="6">Peptidase S8/S53 domain-containing protein</fullName>
    </recommendedName>
</protein>
<dbReference type="InterPro" id="IPR000209">
    <property type="entry name" value="Peptidase_S8/S53_dom"/>
</dbReference>
<evidence type="ECO:0000256" key="4">
    <source>
        <dbReference type="ARBA" id="ARBA00022825"/>
    </source>
</evidence>
<reference evidence="8" key="1">
    <citation type="submission" date="2015-12" db="EMBL/GenBank/DDBJ databases">
        <authorList>
            <person name="Lima A."/>
            <person name="Farahani Zayas N."/>
            <person name="Castro Da Silva M.A."/>
            <person name="Cabral A."/>
            <person name="Pessatti M.L."/>
        </authorList>
    </citation>
    <scope>NUCLEOTIDE SEQUENCE [LARGE SCALE GENOMIC DNA]</scope>
    <source>
        <strain evidence="8">LAMA 842</strain>
    </source>
</reference>
<dbReference type="SUPFAM" id="SSF52743">
    <property type="entry name" value="Subtilisin-like"/>
    <property type="match status" value="1"/>
</dbReference>
<dbReference type="PROSITE" id="PS51892">
    <property type="entry name" value="SUBTILASE"/>
    <property type="match status" value="1"/>
</dbReference>
<dbReference type="PRINTS" id="PR00723">
    <property type="entry name" value="SUBTILISIN"/>
</dbReference>
<dbReference type="Proteomes" id="UP000070282">
    <property type="component" value="Unassembled WGS sequence"/>
</dbReference>
<dbReference type="InterPro" id="IPR022398">
    <property type="entry name" value="Peptidase_S8_His-AS"/>
</dbReference>
<dbReference type="EMBL" id="LOCO01000004">
    <property type="protein sequence ID" value="KXO11076.1"/>
    <property type="molecule type" value="Genomic_DNA"/>
</dbReference>
<gene>
    <name evidence="7" type="ORF">J122_1209</name>
</gene>
<dbReference type="AlphaFoldDB" id="A0A137SF65"/>
<evidence type="ECO:0000256" key="2">
    <source>
        <dbReference type="ARBA" id="ARBA00022670"/>
    </source>
</evidence>
<evidence type="ECO:0000313" key="8">
    <source>
        <dbReference type="Proteomes" id="UP000070282"/>
    </source>
</evidence>
<feature type="active site" description="Charge relay system" evidence="5">
    <location>
        <position position="398"/>
    </location>
</feature>
<evidence type="ECO:0000259" key="6">
    <source>
        <dbReference type="Pfam" id="PF00082"/>
    </source>
</evidence>
<organism evidence="7 8">
    <name type="scientific">Marinobacter excellens LAMA 842</name>
    <dbReference type="NCBI Taxonomy" id="1306954"/>
    <lineage>
        <taxon>Bacteria</taxon>
        <taxon>Pseudomonadati</taxon>
        <taxon>Pseudomonadota</taxon>
        <taxon>Gammaproteobacteria</taxon>
        <taxon>Pseudomonadales</taxon>
        <taxon>Marinobacteraceae</taxon>
        <taxon>Marinobacter</taxon>
    </lineage>
</organism>
<dbReference type="PANTHER" id="PTHR43806">
    <property type="entry name" value="PEPTIDASE S8"/>
    <property type="match status" value="1"/>
</dbReference>
<dbReference type="PANTHER" id="PTHR43806:SF11">
    <property type="entry name" value="CEREVISIN-RELATED"/>
    <property type="match status" value="1"/>
</dbReference>
<dbReference type="PATRIC" id="fig|1306954.6.peg.3089"/>
<dbReference type="InterPro" id="IPR036852">
    <property type="entry name" value="Peptidase_S8/S53_dom_sf"/>
</dbReference>
<proteinExistence type="inferred from homology"/>
<keyword evidence="4 5" id="KW-0720">Serine protease</keyword>
<keyword evidence="8" id="KW-1185">Reference proteome</keyword>
<dbReference type="InterPro" id="IPR023828">
    <property type="entry name" value="Peptidase_S8_Ser-AS"/>
</dbReference>
<dbReference type="InterPro" id="IPR015500">
    <property type="entry name" value="Peptidase_S8_subtilisin-rel"/>
</dbReference>
<dbReference type="Pfam" id="PF00082">
    <property type="entry name" value="Peptidase_S8"/>
    <property type="match status" value="1"/>
</dbReference>
<dbReference type="PROSITE" id="PS00138">
    <property type="entry name" value="SUBTILASE_SER"/>
    <property type="match status" value="1"/>
</dbReference>
<dbReference type="PIRSF" id="PIRSF037893">
    <property type="entry name" value="Subtilisin_rel_Maqu_2796"/>
    <property type="match status" value="1"/>
</dbReference>
<feature type="active site" description="Charge relay system" evidence="5">
    <location>
        <position position="578"/>
    </location>
</feature>
<comment type="caution">
    <text evidence="7">The sequence shown here is derived from an EMBL/GenBank/DDBJ whole genome shotgun (WGS) entry which is preliminary data.</text>
</comment>
<dbReference type="InterPro" id="IPR017309">
    <property type="entry name" value="Pept_S8A_subtilisin_proteobac"/>
</dbReference>
<evidence type="ECO:0000256" key="5">
    <source>
        <dbReference type="PROSITE-ProRule" id="PRU01240"/>
    </source>
</evidence>
<dbReference type="InterPro" id="IPR050131">
    <property type="entry name" value="Peptidase_S8_subtilisin-like"/>
</dbReference>
<keyword evidence="2 5" id="KW-0645">Protease</keyword>
<dbReference type="GO" id="GO:0004252">
    <property type="term" value="F:serine-type endopeptidase activity"/>
    <property type="evidence" value="ECO:0007669"/>
    <property type="project" value="UniProtKB-UniRule"/>
</dbReference>